<sequence length="352" mass="40820">VAIQRPSRFPQTGLAARRLKADPPARMAAAAASSPTPGAALPPFQFRPRHEGPDWRRLSAVEVDRVAAEVNVAVLQEHLEHVTFCNAGRERCPHCQGPADPLLLKLLRLAQLCLEYLLHSQDYLSAQLRAGQELLRAGDAHRDLLAKDVARGAQQIRLLKEECKRRKKMIATQQMMLQAGATYHQCQFCDKAFMNASFLHSHLQRRHSEEPKKSQTYKLQEEINQLKEQLQLTRSQLEAEQHDHIVKLSKEYEERRSKEEEIRHLFHKWKEEEKEKLARELEKVKDMFMKEFKELTAKNSELENHLLEIQKSNQHLKSNLGTLKDTVELTDEKHRIAMDHQNIMQLLEKQVI</sequence>
<dbReference type="PROSITE" id="PS00028">
    <property type="entry name" value="ZINC_FINGER_C2H2_1"/>
    <property type="match status" value="1"/>
</dbReference>
<reference evidence="22" key="2">
    <citation type="submission" date="2025-09" db="UniProtKB">
        <authorList>
            <consortium name="Ensembl"/>
        </authorList>
    </citation>
    <scope>IDENTIFICATION</scope>
</reference>
<evidence type="ECO:0000256" key="15">
    <source>
        <dbReference type="ARBA" id="ARBA00023273"/>
    </source>
</evidence>
<evidence type="ECO:0000256" key="4">
    <source>
        <dbReference type="ARBA" id="ARBA00009131"/>
    </source>
</evidence>
<dbReference type="GO" id="GO:0007507">
    <property type="term" value="P:heart development"/>
    <property type="evidence" value="ECO:0007669"/>
    <property type="project" value="UniProtKB-ARBA"/>
</dbReference>
<keyword evidence="14" id="KW-0539">Nucleus</keyword>
<evidence type="ECO:0000256" key="17">
    <source>
        <dbReference type="ARBA" id="ARBA00079993"/>
    </source>
</evidence>
<evidence type="ECO:0000256" key="9">
    <source>
        <dbReference type="ARBA" id="ARBA00022794"/>
    </source>
</evidence>
<evidence type="ECO:0000256" key="11">
    <source>
        <dbReference type="ARBA" id="ARBA00023054"/>
    </source>
</evidence>
<keyword evidence="23" id="KW-1185">Reference proteome</keyword>
<feature type="coiled-coil region" evidence="19">
    <location>
        <begin position="216"/>
        <end position="243"/>
    </location>
</feature>
<evidence type="ECO:0000256" key="3">
    <source>
        <dbReference type="ARBA" id="ARBA00004123"/>
    </source>
</evidence>
<keyword evidence="12" id="KW-0969">Cilium</keyword>
<evidence type="ECO:0000256" key="16">
    <source>
        <dbReference type="ARBA" id="ARBA00072553"/>
    </source>
</evidence>
<dbReference type="OrthoDB" id="515971at2759"/>
<keyword evidence="11 19" id="KW-0175">Coiled coil</keyword>
<dbReference type="GO" id="GO:0005737">
    <property type="term" value="C:cytoplasm"/>
    <property type="evidence" value="ECO:0007669"/>
    <property type="project" value="UniProtKB-ARBA"/>
</dbReference>
<feature type="compositionally biased region" description="Low complexity" evidence="20">
    <location>
        <begin position="22"/>
        <end position="43"/>
    </location>
</feature>
<dbReference type="GO" id="GO:0060271">
    <property type="term" value="P:cilium assembly"/>
    <property type="evidence" value="ECO:0007669"/>
    <property type="project" value="UniProtKB-ARBA"/>
</dbReference>
<dbReference type="GO" id="GO:0036064">
    <property type="term" value="C:ciliary basal body"/>
    <property type="evidence" value="ECO:0007669"/>
    <property type="project" value="UniProtKB-ARBA"/>
</dbReference>
<evidence type="ECO:0000256" key="20">
    <source>
        <dbReference type="SAM" id="MobiDB-lite"/>
    </source>
</evidence>
<evidence type="ECO:0000256" key="2">
    <source>
        <dbReference type="ARBA" id="ARBA00004120"/>
    </source>
</evidence>
<dbReference type="GO" id="GO:0005814">
    <property type="term" value="C:centriole"/>
    <property type="evidence" value="ECO:0007669"/>
    <property type="project" value="UniProtKB-SubCell"/>
</dbReference>
<evidence type="ECO:0000256" key="18">
    <source>
        <dbReference type="PROSITE-ProRule" id="PRU00042"/>
    </source>
</evidence>
<keyword evidence="7" id="KW-0479">Metal-binding</keyword>
<feature type="domain" description="C2H2-type" evidence="21">
    <location>
        <begin position="184"/>
        <end position="212"/>
    </location>
</feature>
<feature type="region of interest" description="Disordered" evidence="20">
    <location>
        <begin position="18"/>
        <end position="46"/>
    </location>
</feature>
<evidence type="ECO:0000313" key="23">
    <source>
        <dbReference type="Proteomes" id="UP000694559"/>
    </source>
</evidence>
<organism evidence="22 23">
    <name type="scientific">Naja naja</name>
    <name type="common">Indian cobra</name>
    <dbReference type="NCBI Taxonomy" id="35670"/>
    <lineage>
        <taxon>Eukaryota</taxon>
        <taxon>Metazoa</taxon>
        <taxon>Chordata</taxon>
        <taxon>Craniata</taxon>
        <taxon>Vertebrata</taxon>
        <taxon>Euteleostomi</taxon>
        <taxon>Lepidosauria</taxon>
        <taxon>Squamata</taxon>
        <taxon>Bifurcata</taxon>
        <taxon>Unidentata</taxon>
        <taxon>Episquamata</taxon>
        <taxon>Toxicofera</taxon>
        <taxon>Serpentes</taxon>
        <taxon>Colubroidea</taxon>
        <taxon>Elapidae</taxon>
        <taxon>Elapinae</taxon>
        <taxon>Naja</taxon>
    </lineage>
</organism>
<dbReference type="Pfam" id="PF13815">
    <property type="entry name" value="Dzip-like_N"/>
    <property type="match status" value="1"/>
</dbReference>
<keyword evidence="6" id="KW-0963">Cytoplasm</keyword>
<keyword evidence="13" id="KW-0206">Cytoskeleton</keyword>
<evidence type="ECO:0000256" key="12">
    <source>
        <dbReference type="ARBA" id="ARBA00023069"/>
    </source>
</evidence>
<dbReference type="PANTHER" id="PTHR21502:SF5">
    <property type="entry name" value="CILIUM ASSEMBLY PROTEIN DZIP1"/>
    <property type="match status" value="1"/>
</dbReference>
<evidence type="ECO:0000256" key="1">
    <source>
        <dbReference type="ARBA" id="ARBA00004114"/>
    </source>
</evidence>
<dbReference type="GO" id="GO:0008270">
    <property type="term" value="F:zinc ion binding"/>
    <property type="evidence" value="ECO:0007669"/>
    <property type="project" value="UniProtKB-KW"/>
</dbReference>
<dbReference type="GeneTree" id="ENSGT00940000156862"/>
<evidence type="ECO:0000256" key="6">
    <source>
        <dbReference type="ARBA" id="ARBA00022490"/>
    </source>
</evidence>
<dbReference type="AlphaFoldDB" id="A0A8C6VIP3"/>
<dbReference type="GO" id="GO:0005634">
    <property type="term" value="C:nucleus"/>
    <property type="evidence" value="ECO:0007669"/>
    <property type="project" value="UniProtKB-SubCell"/>
</dbReference>
<dbReference type="Ensembl" id="ENSNNAT00000005781.1">
    <property type="protein sequence ID" value="ENSNNAP00000005535.1"/>
    <property type="gene ID" value="ENSNNAG00000003703.1"/>
</dbReference>
<evidence type="ECO:0000259" key="21">
    <source>
        <dbReference type="PROSITE" id="PS50157"/>
    </source>
</evidence>
<reference evidence="22" key="1">
    <citation type="submission" date="2025-08" db="UniProtKB">
        <authorList>
            <consortium name="Ensembl"/>
        </authorList>
    </citation>
    <scope>IDENTIFICATION</scope>
</reference>
<evidence type="ECO:0000256" key="8">
    <source>
        <dbReference type="ARBA" id="ARBA00022771"/>
    </source>
</evidence>
<evidence type="ECO:0000256" key="5">
    <source>
        <dbReference type="ARBA" id="ARBA00022473"/>
    </source>
</evidence>
<comment type="subcellular location">
    <subcellularLocation>
        <location evidence="2">Cytoplasm</location>
        <location evidence="2">Cytoskeleton</location>
        <location evidence="2">Cilium basal body</location>
    </subcellularLocation>
    <subcellularLocation>
        <location evidence="1">Cytoplasm</location>
        <location evidence="1">Cytoskeleton</location>
        <location evidence="1">Microtubule organizing center</location>
        <location evidence="1">Centrosome</location>
        <location evidence="1">Centriole</location>
    </subcellularLocation>
    <subcellularLocation>
        <location evidence="3">Nucleus</location>
    </subcellularLocation>
</comment>
<dbReference type="FunFam" id="3.30.160.60:FF:001591">
    <property type="entry name" value="DAZ interacting zinc finger protein 1"/>
    <property type="match status" value="1"/>
</dbReference>
<dbReference type="InterPro" id="IPR032714">
    <property type="entry name" value="DZIP1_N"/>
</dbReference>
<evidence type="ECO:0000313" key="22">
    <source>
        <dbReference type="Ensembl" id="ENSNNAP00000005535.1"/>
    </source>
</evidence>
<keyword evidence="8 18" id="KW-0863">Zinc-finger</keyword>
<evidence type="ECO:0000256" key="7">
    <source>
        <dbReference type="ARBA" id="ARBA00022723"/>
    </source>
</evidence>
<evidence type="ECO:0000256" key="14">
    <source>
        <dbReference type="ARBA" id="ARBA00023242"/>
    </source>
</evidence>
<evidence type="ECO:0000256" key="10">
    <source>
        <dbReference type="ARBA" id="ARBA00022833"/>
    </source>
</evidence>
<proteinExistence type="inferred from homology"/>
<evidence type="ECO:0000256" key="13">
    <source>
        <dbReference type="ARBA" id="ARBA00023212"/>
    </source>
</evidence>
<evidence type="ECO:0000256" key="19">
    <source>
        <dbReference type="SAM" id="Coils"/>
    </source>
</evidence>
<keyword evidence="5" id="KW-0217">Developmental protein</keyword>
<dbReference type="PROSITE" id="PS50157">
    <property type="entry name" value="ZINC_FINGER_C2H2_2"/>
    <property type="match status" value="1"/>
</dbReference>
<accession>A0A8C6VIP3</accession>
<dbReference type="InterPro" id="IPR051241">
    <property type="entry name" value="DZIP_RILPL"/>
</dbReference>
<dbReference type="PANTHER" id="PTHR21502">
    <property type="entry name" value="ZINC FINGER PROTEIN DZIP1"/>
    <property type="match status" value="1"/>
</dbReference>
<dbReference type="InterPro" id="IPR013087">
    <property type="entry name" value="Znf_C2H2_type"/>
</dbReference>
<dbReference type="Gene3D" id="3.30.160.60">
    <property type="entry name" value="Classic Zinc Finger"/>
    <property type="match status" value="1"/>
</dbReference>
<keyword evidence="10" id="KW-0862">Zinc</keyword>
<comment type="similarity">
    <text evidence="4">Belongs to the DZIP C2H2-type zinc-finger protein family.</text>
</comment>
<keyword evidence="9" id="KW-0970">Cilium biogenesis/degradation</keyword>
<feature type="coiled-coil region" evidence="19">
    <location>
        <begin position="267"/>
        <end position="319"/>
    </location>
</feature>
<name>A0A8C6VIP3_NAJNA</name>
<keyword evidence="15" id="KW-0966">Cell projection</keyword>
<dbReference type="Proteomes" id="UP000694559">
    <property type="component" value="Unplaced"/>
</dbReference>
<protein>
    <recommendedName>
        <fullName evidence="16">Cilium assembly protein DZIP1</fullName>
    </recommendedName>
    <alternativeName>
        <fullName evidence="17">DAZ-interacting zinc finger protein 1</fullName>
    </alternativeName>
</protein>